<organism evidence="1 2">
    <name type="scientific">Streptomyces javensis</name>
    <dbReference type="NCBI Taxonomy" id="114698"/>
    <lineage>
        <taxon>Bacteria</taxon>
        <taxon>Bacillati</taxon>
        <taxon>Actinomycetota</taxon>
        <taxon>Actinomycetes</taxon>
        <taxon>Kitasatosporales</taxon>
        <taxon>Streptomycetaceae</taxon>
        <taxon>Streptomyces</taxon>
        <taxon>Streptomyces violaceusniger group</taxon>
    </lineage>
</organism>
<keyword evidence="2" id="KW-1185">Reference proteome</keyword>
<dbReference type="EMBL" id="JAEEAQ010000799">
    <property type="protein sequence ID" value="MBI0319303.1"/>
    <property type="molecule type" value="Genomic_DNA"/>
</dbReference>
<dbReference type="Proteomes" id="UP000638849">
    <property type="component" value="Unassembled WGS sequence"/>
</dbReference>
<dbReference type="RefSeq" id="WP_198281798.1">
    <property type="nucleotide sequence ID" value="NZ_BAAAIF010000018.1"/>
</dbReference>
<evidence type="ECO:0000313" key="2">
    <source>
        <dbReference type="Proteomes" id="UP000638849"/>
    </source>
</evidence>
<comment type="caution">
    <text evidence="1">The sequence shown here is derived from an EMBL/GenBank/DDBJ whole genome shotgun (WGS) entry which is preliminary data.</text>
</comment>
<gene>
    <name evidence="1" type="ORF">JBF12_41300</name>
</gene>
<protein>
    <submittedName>
        <fullName evidence="1">Uncharacterized protein</fullName>
    </submittedName>
</protein>
<reference evidence="1 2" key="1">
    <citation type="submission" date="2020-12" db="EMBL/GenBank/DDBJ databases">
        <authorList>
            <person name="Kusuma A.B."/>
            <person name="Nouioui I."/>
            <person name="Goodfellow M."/>
        </authorList>
    </citation>
    <scope>NUCLEOTIDE SEQUENCE [LARGE SCALE GENOMIC DNA]</scope>
    <source>
        <strain evidence="1 2">DSM 41764</strain>
    </source>
</reference>
<evidence type="ECO:0000313" key="1">
    <source>
        <dbReference type="EMBL" id="MBI0319303.1"/>
    </source>
</evidence>
<proteinExistence type="predicted"/>
<sequence>MSRRKPRSPGVILKNRAAGFHRYGTPGGARGKRYFHHRVRSMGKAELRRLVAAALTSWD</sequence>
<name>A0ABS0RPN2_9ACTN</name>
<accession>A0ABS0RPN2</accession>